<sequence>MDSAEAAAIRLRDYKPRAMVKLPAHEVERAAAPVVDVHNHLGRWHSGDWDAPDLVELLSVMDDCNVAAIVNLDGGWEDELEANLDRYDRAYPGRFATFARLDWTLPSRPGWPELLVRSLQDSARRGAAGVKLWKDIGLHIRDENDKLVMINDERLADMWSAFGELSLPVLIHTADPAAFFEPLDGNNERIEELTRHPDWYFGDSRFPRMQVLLDALEDVVAAHPDVTVIGAHVGCYAEDLGWVDRMLSTYPNFNVDIAARIAELGRQPRATRALVDRHPDRVLFGTDSFPPNREAFRRYFRFLETADEHFPYSGSNPPGSGRWTISGLDLGQEALRQVYGANAARLVPALRDSLGGTAGESTASNA</sequence>
<protein>
    <submittedName>
        <fullName evidence="3">TIM-barrel fold metal-dependent hydrolase</fullName>
    </submittedName>
</protein>
<dbReference type="GO" id="GO:0016787">
    <property type="term" value="F:hydrolase activity"/>
    <property type="evidence" value="ECO:0007669"/>
    <property type="project" value="UniProtKB-KW"/>
</dbReference>
<dbReference type="GO" id="GO:0005737">
    <property type="term" value="C:cytoplasm"/>
    <property type="evidence" value="ECO:0007669"/>
    <property type="project" value="TreeGrafter"/>
</dbReference>
<dbReference type="PANTHER" id="PTHR21240">
    <property type="entry name" value="2-AMINO-3-CARBOXYLMUCONATE-6-SEMIALDEHYDE DECARBOXYLASE"/>
    <property type="match status" value="1"/>
</dbReference>
<evidence type="ECO:0000313" key="4">
    <source>
        <dbReference type="Proteomes" id="UP000638648"/>
    </source>
</evidence>
<evidence type="ECO:0000256" key="1">
    <source>
        <dbReference type="ARBA" id="ARBA00023239"/>
    </source>
</evidence>
<dbReference type="AlphaFoldDB" id="A0A927MY35"/>
<name>A0A927MY35_9ACTN</name>
<evidence type="ECO:0000259" key="2">
    <source>
        <dbReference type="Pfam" id="PF04909"/>
    </source>
</evidence>
<dbReference type="EMBL" id="JADBEM010000001">
    <property type="protein sequence ID" value="MBE1608332.1"/>
    <property type="molecule type" value="Genomic_DNA"/>
</dbReference>
<dbReference type="Gene3D" id="3.20.20.140">
    <property type="entry name" value="Metal-dependent hydrolases"/>
    <property type="match status" value="1"/>
</dbReference>
<reference evidence="3" key="1">
    <citation type="submission" date="2020-10" db="EMBL/GenBank/DDBJ databases">
        <title>Sequencing the genomes of 1000 actinobacteria strains.</title>
        <authorList>
            <person name="Klenk H.-P."/>
        </authorList>
    </citation>
    <scope>NUCLEOTIDE SEQUENCE</scope>
    <source>
        <strain evidence="3">DSM 45354</strain>
    </source>
</reference>
<dbReference type="Pfam" id="PF04909">
    <property type="entry name" value="Amidohydro_2"/>
    <property type="match status" value="1"/>
</dbReference>
<dbReference type="GO" id="GO:0016831">
    <property type="term" value="F:carboxy-lyase activity"/>
    <property type="evidence" value="ECO:0007669"/>
    <property type="project" value="InterPro"/>
</dbReference>
<dbReference type="GO" id="GO:0019748">
    <property type="term" value="P:secondary metabolic process"/>
    <property type="evidence" value="ECO:0007669"/>
    <property type="project" value="TreeGrafter"/>
</dbReference>
<dbReference type="InterPro" id="IPR032466">
    <property type="entry name" value="Metal_Hydrolase"/>
</dbReference>
<organism evidence="3 4">
    <name type="scientific">Actinopolymorpha pittospori</name>
    <dbReference type="NCBI Taxonomy" id="648752"/>
    <lineage>
        <taxon>Bacteria</taxon>
        <taxon>Bacillati</taxon>
        <taxon>Actinomycetota</taxon>
        <taxon>Actinomycetes</taxon>
        <taxon>Propionibacteriales</taxon>
        <taxon>Actinopolymorphaceae</taxon>
        <taxon>Actinopolymorpha</taxon>
    </lineage>
</organism>
<comment type="caution">
    <text evidence="3">The sequence shown here is derived from an EMBL/GenBank/DDBJ whole genome shotgun (WGS) entry which is preliminary data.</text>
</comment>
<dbReference type="InterPro" id="IPR006680">
    <property type="entry name" value="Amidohydro-rel"/>
</dbReference>
<dbReference type="PANTHER" id="PTHR21240:SF28">
    <property type="entry name" value="ISO-OROTATE DECARBOXYLASE (EUROFUNG)"/>
    <property type="match status" value="1"/>
</dbReference>
<dbReference type="SUPFAM" id="SSF51556">
    <property type="entry name" value="Metallo-dependent hydrolases"/>
    <property type="match status" value="1"/>
</dbReference>
<feature type="domain" description="Amidohydrolase-related" evidence="2">
    <location>
        <begin position="109"/>
        <end position="347"/>
    </location>
</feature>
<keyword evidence="1" id="KW-0456">Lyase</keyword>
<keyword evidence="4" id="KW-1185">Reference proteome</keyword>
<keyword evidence="3" id="KW-0378">Hydrolase</keyword>
<gene>
    <name evidence="3" type="ORF">HEB94_005180</name>
</gene>
<accession>A0A927MY35</accession>
<dbReference type="RefSeq" id="WP_192752116.1">
    <property type="nucleotide sequence ID" value="NZ_BAABJL010000134.1"/>
</dbReference>
<dbReference type="InterPro" id="IPR032465">
    <property type="entry name" value="ACMSD"/>
</dbReference>
<proteinExistence type="predicted"/>
<evidence type="ECO:0000313" key="3">
    <source>
        <dbReference type="EMBL" id="MBE1608332.1"/>
    </source>
</evidence>
<dbReference type="Proteomes" id="UP000638648">
    <property type="component" value="Unassembled WGS sequence"/>
</dbReference>